<evidence type="ECO:0000313" key="2">
    <source>
        <dbReference type="Proteomes" id="UP001139981"/>
    </source>
</evidence>
<keyword evidence="2" id="KW-1185">Reference proteome</keyword>
<reference evidence="1" key="1">
    <citation type="submission" date="2022-07" db="EMBL/GenBank/DDBJ databases">
        <title>Phylogenomic reconstructions and comparative analyses of Kickxellomycotina fungi.</title>
        <authorList>
            <person name="Reynolds N.K."/>
            <person name="Stajich J.E."/>
            <person name="Barry K."/>
            <person name="Grigoriev I.V."/>
            <person name="Crous P."/>
            <person name="Smith M.E."/>
        </authorList>
    </citation>
    <scope>NUCLEOTIDE SEQUENCE</scope>
    <source>
        <strain evidence="1">CBS 190363</strain>
    </source>
</reference>
<dbReference type="Proteomes" id="UP001139981">
    <property type="component" value="Unassembled WGS sequence"/>
</dbReference>
<proteinExistence type="predicted"/>
<gene>
    <name evidence="1" type="primary">CLEC16A</name>
    <name evidence="1" type="ORF">IWW38_002475</name>
</gene>
<dbReference type="EMBL" id="JANBVB010000369">
    <property type="protein sequence ID" value="KAJ2894767.1"/>
    <property type="molecule type" value="Genomic_DNA"/>
</dbReference>
<accession>A0ACC1M497</accession>
<protein>
    <submittedName>
        <fullName evidence="1">Protein CL16A</fullName>
    </submittedName>
</protein>
<name>A0ACC1M497_9FUNG</name>
<organism evidence="1 2">
    <name type="scientific">Coemansia aciculifera</name>
    <dbReference type="NCBI Taxonomy" id="417176"/>
    <lineage>
        <taxon>Eukaryota</taxon>
        <taxon>Fungi</taxon>
        <taxon>Fungi incertae sedis</taxon>
        <taxon>Zoopagomycota</taxon>
        <taxon>Kickxellomycotina</taxon>
        <taxon>Kickxellomycetes</taxon>
        <taxon>Kickxellales</taxon>
        <taxon>Kickxellaceae</taxon>
        <taxon>Coemansia</taxon>
    </lineage>
</organism>
<comment type="caution">
    <text evidence="1">The sequence shown here is derived from an EMBL/GenBank/DDBJ whole genome shotgun (WGS) entry which is preliminary data.</text>
</comment>
<evidence type="ECO:0000313" key="1">
    <source>
        <dbReference type="EMBL" id="KAJ2894767.1"/>
    </source>
</evidence>
<sequence>MFDQLFSKLGIQQQQQQKQQSPADTNSEAIESRRQQIKELGAYLGGVRLSSGSRKRIVENVRLVSEAAVWSDRRCPELLSLVIDAALPQSLLRLLRDQQRADIKREKATAVTVQILQTLSIILDGVSDAHFLQALLGNGFVNDVIGAPVDLDCEEVLAYYVAFLKALSLKLTPATIHSFFTSDSADSTQPQFPLFTTAIALFDHPDSMVRVAVRAITLNVIRINDPDALEFLLDSPACAHFWGQVMHSLKDCCDDAFRLLVDMPLDGSDTASAWAAVDQVLENHMGLLAYVNDVCALGVDRINRRIALEFNDRILSRTYVHAIDVGWRANATPEESLYMQVVTLCLAHFFAIVRYSPLLVDTVTALFTAPDEQQNQQNQLVDSEEGDTATTSGGPASPRLYQPRRRYHLTSNPLTEQRLPQSNHNPFIPSPFEPSRTLMPWLCVALEVLENKAISPTVLVKSVLTPRRMLRTRALLESLTGGAALAPDDWRSDSAQSTLSSQTPHSIAGIGGGDPPPLPATAQLLVLPPLTQTIVTAMVHMLADSPPSHSWPTISLAAHVLAQLTRSSRGHVVLDPGLADELVCAQRQHSAELRAMLMSIDDLEEPDDTDSEHTSNSSNSSRRNSRMSDCVNSAAVSWKVLVQCLFDFANSSADTLRNKIQSESRHTFALLQPTVKPSITPTSPFDGNSGAQQDAVLAASLHQAHCLKRLVAAAPAAAPASVGGSSSNGIATDLHSTASALTKGLYSSDLYRWLGAQITATDIANTTTGWCSATLIDNVAKQALPKRAMRLGFSASLICLDGVLIIRQNANATDSSTTSVVELVWPMADLAIVKVHDEPTDAGHLPTLRLTDTPFPQLFFPPFPQSAGGISTSGPAVVGPLLTLPVVAPAKRMLRYAYLSSHRSIDISLRFRDAMECADVLCMLQRHVAVSRKALSDIYLKHNVV</sequence>